<dbReference type="SUPFAM" id="SSF53448">
    <property type="entry name" value="Nucleotide-diphospho-sugar transferases"/>
    <property type="match status" value="1"/>
</dbReference>
<feature type="domain" description="Nucleotidyl transferase" evidence="1">
    <location>
        <begin position="4"/>
        <end position="284"/>
    </location>
</feature>
<dbReference type="CDD" id="cd02509">
    <property type="entry name" value="GDP-M1P_Guanylyltransferase"/>
    <property type="match status" value="1"/>
</dbReference>
<protein>
    <submittedName>
        <fullName evidence="3">Mannose-1-phosphate guanylyltransferase</fullName>
    </submittedName>
</protein>
<evidence type="ECO:0000259" key="2">
    <source>
        <dbReference type="Pfam" id="PF22640"/>
    </source>
</evidence>
<dbReference type="PANTHER" id="PTHR46390">
    <property type="entry name" value="MANNOSE-1-PHOSPHATE GUANYLYLTRANSFERASE"/>
    <property type="match status" value="1"/>
</dbReference>
<dbReference type="RefSeq" id="WP_286265143.1">
    <property type="nucleotide sequence ID" value="NZ_AP028056.1"/>
</dbReference>
<reference evidence="3" key="1">
    <citation type="journal article" date="2024" name="Int. J. Syst. Evol. Microbiol.">
        <title>Brooklawnia propionicigenes sp. nov., a facultatively anaerobic, propionate-producing bacterium isolated from a methanogenic reactor treating waste from cattle farms.</title>
        <authorList>
            <person name="Akita Y."/>
            <person name="Ueki A."/>
            <person name="Tonouchi A."/>
            <person name="Sugawara Y."/>
            <person name="Honma S."/>
            <person name="Kaku N."/>
            <person name="Ueki K."/>
        </authorList>
    </citation>
    <scope>NUCLEOTIDE SEQUENCE</scope>
    <source>
        <strain evidence="3">SH051</strain>
    </source>
</reference>
<evidence type="ECO:0000259" key="1">
    <source>
        <dbReference type="Pfam" id="PF00483"/>
    </source>
</evidence>
<dbReference type="InterPro" id="IPR054566">
    <property type="entry name" value="ManC/GMP-like_b-helix"/>
</dbReference>
<dbReference type="PANTHER" id="PTHR46390:SF1">
    <property type="entry name" value="MANNOSE-1-PHOSPHATE GUANYLYLTRANSFERASE"/>
    <property type="match status" value="1"/>
</dbReference>
<dbReference type="AlphaFoldDB" id="A0AAN0K7L7"/>
<dbReference type="InterPro" id="IPR029044">
    <property type="entry name" value="Nucleotide-diphossugar_trans"/>
</dbReference>
<feature type="domain" description="MannoseP isomerase/GMP-like beta-helix" evidence="2">
    <location>
        <begin position="293"/>
        <end position="347"/>
    </location>
</feature>
<dbReference type="Pfam" id="PF00483">
    <property type="entry name" value="NTP_transferase"/>
    <property type="match status" value="1"/>
</dbReference>
<dbReference type="EMBL" id="AP028056">
    <property type="protein sequence ID" value="BEH03032.1"/>
    <property type="molecule type" value="Genomic_DNA"/>
</dbReference>
<organism evidence="3 4">
    <name type="scientific">Brooklawnia propionicigenes</name>
    <dbReference type="NCBI Taxonomy" id="3041175"/>
    <lineage>
        <taxon>Bacteria</taxon>
        <taxon>Bacillati</taxon>
        <taxon>Actinomycetota</taxon>
        <taxon>Actinomycetes</taxon>
        <taxon>Propionibacteriales</taxon>
        <taxon>Propionibacteriaceae</taxon>
        <taxon>Brooklawnia</taxon>
    </lineage>
</organism>
<dbReference type="InterPro" id="IPR051161">
    <property type="entry name" value="Mannose-6P_isomerase_type2"/>
</dbReference>
<dbReference type="KEGG" id="broo:brsh051_23130"/>
<dbReference type="Pfam" id="PF22640">
    <property type="entry name" value="ManC_GMP_beta-helix"/>
    <property type="match status" value="1"/>
</dbReference>
<gene>
    <name evidence="3" type="ORF">brsh051_23130</name>
</gene>
<dbReference type="InterPro" id="IPR049577">
    <property type="entry name" value="GMPP_N"/>
</dbReference>
<evidence type="ECO:0000313" key="4">
    <source>
        <dbReference type="Proteomes" id="UP001431656"/>
    </source>
</evidence>
<proteinExistence type="predicted"/>
<dbReference type="GO" id="GO:0009298">
    <property type="term" value="P:GDP-mannose biosynthetic process"/>
    <property type="evidence" value="ECO:0007669"/>
    <property type="project" value="TreeGrafter"/>
</dbReference>
<name>A0AAN0K7L7_9ACTN</name>
<dbReference type="Gene3D" id="3.90.550.10">
    <property type="entry name" value="Spore Coat Polysaccharide Biosynthesis Protein SpsA, Chain A"/>
    <property type="match status" value="1"/>
</dbReference>
<sequence length="358" mass="37991">MRYVVIMAGGSGKRLWPLSRRGEPKQLLPLFDGKSLLQLAYERVRGVVAAENVLVCAGAAYSDVVAAQLPEVPVANILGEPEGRDSLNAVAWPAAVLARRDPDAVVAVVTADQLITPVDVFARALDDGFRLATDDPGALVAFGVVPTSPHTGYGYLARGADIAGYGLASEITEFKEKPDLATAETYLASGRYWWNAGMFVWRAATLLDQLRILMPQTYQKVLELAEHPERLAEIYPHLVKISVDYAVMEPVSHGQTGAHIVAVALAIQWADVGSYAALQEVLDHDEGGNARVGTVVTADASGCLLVNDQPGTVLGVVGIQDLFVVRTADATVVGSLAASQQVKQLADKVAAEVSAELA</sequence>
<dbReference type="Proteomes" id="UP001431656">
    <property type="component" value="Chromosome"/>
</dbReference>
<dbReference type="InterPro" id="IPR005835">
    <property type="entry name" value="NTP_transferase_dom"/>
</dbReference>
<dbReference type="GO" id="GO:0004475">
    <property type="term" value="F:mannose-1-phosphate guanylyltransferase (GTP) activity"/>
    <property type="evidence" value="ECO:0007669"/>
    <property type="project" value="InterPro"/>
</dbReference>
<evidence type="ECO:0000313" key="3">
    <source>
        <dbReference type="EMBL" id="BEH03032.1"/>
    </source>
</evidence>
<keyword evidence="4" id="KW-1185">Reference proteome</keyword>
<keyword evidence="3" id="KW-0548">Nucleotidyltransferase</keyword>
<keyword evidence="3" id="KW-0808">Transferase</keyword>
<dbReference type="SUPFAM" id="SSF159283">
    <property type="entry name" value="Guanosine diphospho-D-mannose pyrophosphorylase/mannose-6-phosphate isomerase linker domain"/>
    <property type="match status" value="1"/>
</dbReference>
<accession>A0AAN0K7L7</accession>